<proteinExistence type="predicted"/>
<keyword evidence="2" id="KW-1185">Reference proteome</keyword>
<name>A0ACB0JEC5_TRIPR</name>
<comment type="caution">
    <text evidence="1">The sequence shown here is derived from an EMBL/GenBank/DDBJ whole genome shotgun (WGS) entry which is preliminary data.</text>
</comment>
<dbReference type="Proteomes" id="UP001177021">
    <property type="component" value="Unassembled WGS sequence"/>
</dbReference>
<protein>
    <submittedName>
        <fullName evidence="1">Uncharacterized protein</fullName>
    </submittedName>
</protein>
<evidence type="ECO:0000313" key="1">
    <source>
        <dbReference type="EMBL" id="CAJ2643099.1"/>
    </source>
</evidence>
<accession>A0ACB0JEC5</accession>
<organism evidence="1 2">
    <name type="scientific">Trifolium pratense</name>
    <name type="common">Red clover</name>
    <dbReference type="NCBI Taxonomy" id="57577"/>
    <lineage>
        <taxon>Eukaryota</taxon>
        <taxon>Viridiplantae</taxon>
        <taxon>Streptophyta</taxon>
        <taxon>Embryophyta</taxon>
        <taxon>Tracheophyta</taxon>
        <taxon>Spermatophyta</taxon>
        <taxon>Magnoliopsida</taxon>
        <taxon>eudicotyledons</taxon>
        <taxon>Gunneridae</taxon>
        <taxon>Pentapetalae</taxon>
        <taxon>rosids</taxon>
        <taxon>fabids</taxon>
        <taxon>Fabales</taxon>
        <taxon>Fabaceae</taxon>
        <taxon>Papilionoideae</taxon>
        <taxon>50 kb inversion clade</taxon>
        <taxon>NPAAA clade</taxon>
        <taxon>Hologalegina</taxon>
        <taxon>IRL clade</taxon>
        <taxon>Trifolieae</taxon>
        <taxon>Trifolium</taxon>
    </lineage>
</organism>
<evidence type="ECO:0000313" key="2">
    <source>
        <dbReference type="Proteomes" id="UP001177021"/>
    </source>
</evidence>
<gene>
    <name evidence="1" type="ORF">MILVUS5_LOCUS12414</name>
</gene>
<dbReference type="EMBL" id="CASHSV030000034">
    <property type="protein sequence ID" value="CAJ2643099.1"/>
    <property type="molecule type" value="Genomic_DNA"/>
</dbReference>
<sequence>MTLISIFLCILPQTKGTSPQKTTQTKAPKYGRPKSAKVEPYMQINNKQPTGDRSSSISVITSGLDQFSSKGGR</sequence>
<reference evidence="1" key="1">
    <citation type="submission" date="2023-10" db="EMBL/GenBank/DDBJ databases">
        <authorList>
            <person name="Rodriguez Cubillos JULIANA M."/>
            <person name="De Vega J."/>
        </authorList>
    </citation>
    <scope>NUCLEOTIDE SEQUENCE</scope>
</reference>